<dbReference type="Proteomes" id="UP001151699">
    <property type="component" value="Unassembled WGS sequence"/>
</dbReference>
<evidence type="ECO:0000313" key="1">
    <source>
        <dbReference type="EMBL" id="KAJ6633119.1"/>
    </source>
</evidence>
<accession>A0A9Q0RTI1</accession>
<name>A0A9Q0RTI1_9DIPT</name>
<dbReference type="InterPro" id="IPR036249">
    <property type="entry name" value="Thioredoxin-like_sf"/>
</dbReference>
<evidence type="ECO:0000313" key="2">
    <source>
        <dbReference type="Proteomes" id="UP001151699"/>
    </source>
</evidence>
<evidence type="ECO:0008006" key="3">
    <source>
        <dbReference type="Google" id="ProtNLM"/>
    </source>
</evidence>
<dbReference type="AlphaFoldDB" id="A0A9Q0RTI1"/>
<sequence length="130" mass="14966">MRVPTGVLRLNKVFKTWCGACQRLLSDIQRNGHLLKPFADKVIFVNIDQEGDPVDSIQHENSRYFPRCFGYGSDGKYLKYIRSSSIDYPYYYSSTNEIVNSLNKLLTPNAGVAAGTNANFNNYNNYRYRF</sequence>
<dbReference type="SUPFAM" id="SSF52833">
    <property type="entry name" value="Thioredoxin-like"/>
    <property type="match status" value="1"/>
</dbReference>
<dbReference type="Gene3D" id="3.40.30.10">
    <property type="entry name" value="Glutaredoxin"/>
    <property type="match status" value="1"/>
</dbReference>
<gene>
    <name evidence="1" type="ORF">Bhyg_15874</name>
</gene>
<organism evidence="1 2">
    <name type="scientific">Pseudolycoriella hygida</name>
    <dbReference type="NCBI Taxonomy" id="35572"/>
    <lineage>
        <taxon>Eukaryota</taxon>
        <taxon>Metazoa</taxon>
        <taxon>Ecdysozoa</taxon>
        <taxon>Arthropoda</taxon>
        <taxon>Hexapoda</taxon>
        <taxon>Insecta</taxon>
        <taxon>Pterygota</taxon>
        <taxon>Neoptera</taxon>
        <taxon>Endopterygota</taxon>
        <taxon>Diptera</taxon>
        <taxon>Nematocera</taxon>
        <taxon>Sciaroidea</taxon>
        <taxon>Sciaridae</taxon>
        <taxon>Pseudolycoriella</taxon>
    </lineage>
</organism>
<proteinExistence type="predicted"/>
<dbReference type="EMBL" id="WJQU01002200">
    <property type="protein sequence ID" value="KAJ6633119.1"/>
    <property type="molecule type" value="Genomic_DNA"/>
</dbReference>
<reference evidence="1" key="1">
    <citation type="submission" date="2022-07" db="EMBL/GenBank/DDBJ databases">
        <authorList>
            <person name="Trinca V."/>
            <person name="Uliana J.V.C."/>
            <person name="Torres T.T."/>
            <person name="Ward R.J."/>
            <person name="Monesi N."/>
        </authorList>
    </citation>
    <scope>NUCLEOTIDE SEQUENCE</scope>
    <source>
        <strain evidence="1">HSMRA1968</strain>
        <tissue evidence="1">Whole embryos</tissue>
    </source>
</reference>
<protein>
    <recommendedName>
        <fullName evidence="3">Thioredoxin domain-containing protein</fullName>
    </recommendedName>
</protein>
<comment type="caution">
    <text evidence="1">The sequence shown here is derived from an EMBL/GenBank/DDBJ whole genome shotgun (WGS) entry which is preliminary data.</text>
</comment>
<keyword evidence="2" id="KW-1185">Reference proteome</keyword>